<protein>
    <submittedName>
        <fullName evidence="1">Uncharacterized protein</fullName>
    </submittedName>
</protein>
<dbReference type="Pfam" id="PF11224">
    <property type="entry name" value="DUF3023"/>
    <property type="match status" value="1"/>
</dbReference>
<dbReference type="Proteomes" id="UP000008320">
    <property type="component" value="Chromosome"/>
</dbReference>
<dbReference type="RefSeq" id="WP_006009850.1">
    <property type="nucleotide sequence ID" value="NC_007799.1"/>
</dbReference>
<reference evidence="1 2" key="1">
    <citation type="journal article" date="2006" name="PLoS Genet.">
        <title>Comparative genomics of emerging human ehrlichiosis agents.</title>
        <authorList>
            <person name="Dunning Hotopp J.C."/>
            <person name="Lin M."/>
            <person name="Madupu R."/>
            <person name="Crabtree J."/>
            <person name="Angiuoli S.V."/>
            <person name="Eisen J.A."/>
            <person name="Seshadri R."/>
            <person name="Ren Q."/>
            <person name="Wu M."/>
            <person name="Utterback T.R."/>
            <person name="Smith S."/>
            <person name="Lewis M."/>
            <person name="Khouri H."/>
            <person name="Zhang C."/>
            <person name="Niu H."/>
            <person name="Lin Q."/>
            <person name="Ohashi N."/>
            <person name="Zhi N."/>
            <person name="Nelson W."/>
            <person name="Brinkac L.M."/>
            <person name="Dodson R.J."/>
            <person name="Rosovitz M.J."/>
            <person name="Sundaram J."/>
            <person name="Daugherty S.C."/>
            <person name="Davidsen T."/>
            <person name="Durkin A.S."/>
            <person name="Gwinn M."/>
            <person name="Haft D.H."/>
            <person name="Selengut J.D."/>
            <person name="Sullivan S.A."/>
            <person name="Zafar N."/>
            <person name="Zhou L."/>
            <person name="Benahmed F."/>
            <person name="Forberger H."/>
            <person name="Halpin R."/>
            <person name="Mulligan S."/>
            <person name="Robinson J."/>
            <person name="White O."/>
            <person name="Rikihisa Y."/>
            <person name="Tettelin H."/>
        </authorList>
    </citation>
    <scope>NUCLEOTIDE SEQUENCE [LARGE SCALE GENOMIC DNA]</scope>
    <source>
        <strain evidence="2">ATCC CRL-10679 / Arkansas</strain>
    </source>
</reference>
<dbReference type="EMBL" id="CP000236">
    <property type="protein sequence ID" value="ABD45094.1"/>
    <property type="molecule type" value="Genomic_DNA"/>
</dbReference>
<keyword evidence="2" id="KW-1185">Reference proteome</keyword>
<evidence type="ECO:0000313" key="2">
    <source>
        <dbReference type="Proteomes" id="UP000008320"/>
    </source>
</evidence>
<sequence length="277" mass="31542">MFSNKSLEDLISCNSVLCAKITSLLKLQVKECYLIGTNGPRGKLLVRVTKTQENLSLGVGVDLGKNLFLIKCRIPRSVVMQDRELRSLVGGPVILKRYVKLNLYFMAKAECFSDFFYNIWKQVVEYDGYKDVFNFCSYGKLVFVRVRGGDSDKHFNEYQALKNIAQLNADFLLEEEKGLLSRKKVQKLIESVDNSDDSSLGAVGGALRVVPSFQQSKHRILKSRECESKDNMIQYLEDLSIQLEAMISKDEVITYLKNISVQFENMISRDDELCGLK</sequence>
<dbReference type="OrthoDB" id="7163315at2"/>
<name>Q2GGC9_EHRCR</name>
<dbReference type="HOGENOM" id="CLU_893526_0_0_5"/>
<evidence type="ECO:0000313" key="1">
    <source>
        <dbReference type="EMBL" id="ABD45094.1"/>
    </source>
</evidence>
<dbReference type="InterPro" id="IPR021387">
    <property type="entry name" value="DUF3023"/>
</dbReference>
<accession>Q2GGC9</accession>
<dbReference type="STRING" id="205920.ECH_0699"/>
<dbReference type="AlphaFoldDB" id="Q2GGC9"/>
<dbReference type="KEGG" id="ech:ECH_0699"/>
<gene>
    <name evidence="1" type="ordered locus">ECH_0699</name>
</gene>
<organism evidence="1 2">
    <name type="scientific">Ehrlichia chaffeensis (strain ATCC CRL-10679 / Arkansas)</name>
    <dbReference type="NCBI Taxonomy" id="205920"/>
    <lineage>
        <taxon>Bacteria</taxon>
        <taxon>Pseudomonadati</taxon>
        <taxon>Pseudomonadota</taxon>
        <taxon>Alphaproteobacteria</taxon>
        <taxon>Rickettsiales</taxon>
        <taxon>Anaplasmataceae</taxon>
        <taxon>Ehrlichia</taxon>
    </lineage>
</organism>
<proteinExistence type="predicted"/>